<protein>
    <recommendedName>
        <fullName evidence="4">Secreted protein</fullName>
    </recommendedName>
</protein>
<evidence type="ECO:0008006" key="4">
    <source>
        <dbReference type="Google" id="ProtNLM"/>
    </source>
</evidence>
<keyword evidence="3" id="KW-1185">Reference proteome</keyword>
<evidence type="ECO:0000313" key="3">
    <source>
        <dbReference type="Proteomes" id="UP000250140"/>
    </source>
</evidence>
<dbReference type="Proteomes" id="UP000250140">
    <property type="component" value="Unassembled WGS sequence"/>
</dbReference>
<sequence>MTKLVVIYANLASVLISACCKRAYYNTYWEKDVRLGGHHGLRVLTVLSIDRAPPYSIILNSLEQMCKGFAQTHFRKR</sequence>
<dbReference type="EMBL" id="KV748841">
    <property type="protein sequence ID" value="OCL12714.1"/>
    <property type="molecule type" value="Genomic_DNA"/>
</dbReference>
<evidence type="ECO:0000256" key="1">
    <source>
        <dbReference type="SAM" id="SignalP"/>
    </source>
</evidence>
<evidence type="ECO:0000313" key="2">
    <source>
        <dbReference type="EMBL" id="OCL12714.1"/>
    </source>
</evidence>
<keyword evidence="1" id="KW-0732">Signal</keyword>
<accession>A0A8E2F934</accession>
<dbReference type="AlphaFoldDB" id="A0A8E2F934"/>
<gene>
    <name evidence="2" type="ORF">AOQ84DRAFT_352384</name>
</gene>
<name>A0A8E2F934_9PEZI</name>
<proteinExistence type="predicted"/>
<feature type="chain" id="PRO_5034668541" description="Secreted protein" evidence="1">
    <location>
        <begin position="21"/>
        <end position="77"/>
    </location>
</feature>
<dbReference type="PROSITE" id="PS51257">
    <property type="entry name" value="PROKAR_LIPOPROTEIN"/>
    <property type="match status" value="1"/>
</dbReference>
<feature type="signal peptide" evidence="1">
    <location>
        <begin position="1"/>
        <end position="20"/>
    </location>
</feature>
<organism evidence="2 3">
    <name type="scientific">Glonium stellatum</name>
    <dbReference type="NCBI Taxonomy" id="574774"/>
    <lineage>
        <taxon>Eukaryota</taxon>
        <taxon>Fungi</taxon>
        <taxon>Dikarya</taxon>
        <taxon>Ascomycota</taxon>
        <taxon>Pezizomycotina</taxon>
        <taxon>Dothideomycetes</taxon>
        <taxon>Pleosporomycetidae</taxon>
        <taxon>Gloniales</taxon>
        <taxon>Gloniaceae</taxon>
        <taxon>Glonium</taxon>
    </lineage>
</organism>
<feature type="non-terminal residue" evidence="2">
    <location>
        <position position="1"/>
    </location>
</feature>
<reference evidence="2 3" key="1">
    <citation type="journal article" date="2016" name="Nat. Commun.">
        <title>Ectomycorrhizal ecology is imprinted in the genome of the dominant symbiotic fungus Cenococcum geophilum.</title>
        <authorList>
            <consortium name="DOE Joint Genome Institute"/>
            <person name="Peter M."/>
            <person name="Kohler A."/>
            <person name="Ohm R.A."/>
            <person name="Kuo A."/>
            <person name="Krutzmann J."/>
            <person name="Morin E."/>
            <person name="Arend M."/>
            <person name="Barry K.W."/>
            <person name="Binder M."/>
            <person name="Choi C."/>
            <person name="Clum A."/>
            <person name="Copeland A."/>
            <person name="Grisel N."/>
            <person name="Haridas S."/>
            <person name="Kipfer T."/>
            <person name="LaButti K."/>
            <person name="Lindquist E."/>
            <person name="Lipzen A."/>
            <person name="Maire R."/>
            <person name="Meier B."/>
            <person name="Mihaltcheva S."/>
            <person name="Molinier V."/>
            <person name="Murat C."/>
            <person name="Poggeler S."/>
            <person name="Quandt C.A."/>
            <person name="Sperisen C."/>
            <person name="Tritt A."/>
            <person name="Tisserant E."/>
            <person name="Crous P.W."/>
            <person name="Henrissat B."/>
            <person name="Nehls U."/>
            <person name="Egli S."/>
            <person name="Spatafora J.W."/>
            <person name="Grigoriev I.V."/>
            <person name="Martin F.M."/>
        </authorList>
    </citation>
    <scope>NUCLEOTIDE SEQUENCE [LARGE SCALE GENOMIC DNA]</scope>
    <source>
        <strain evidence="2 3">CBS 207.34</strain>
    </source>
</reference>